<dbReference type="SMART" id="SM00387">
    <property type="entry name" value="HATPase_c"/>
    <property type="match status" value="1"/>
</dbReference>
<evidence type="ECO:0000259" key="9">
    <source>
        <dbReference type="PROSITE" id="PS50109"/>
    </source>
</evidence>
<feature type="region of interest" description="Disordered" evidence="7">
    <location>
        <begin position="683"/>
        <end position="706"/>
    </location>
</feature>
<feature type="region of interest" description="Disordered" evidence="7">
    <location>
        <begin position="1040"/>
        <end position="1063"/>
    </location>
</feature>
<dbReference type="Gene3D" id="3.40.50.2300">
    <property type="match status" value="1"/>
</dbReference>
<evidence type="ECO:0000256" key="3">
    <source>
        <dbReference type="ARBA" id="ARBA00022553"/>
    </source>
</evidence>
<dbReference type="InterPro" id="IPR000700">
    <property type="entry name" value="PAS-assoc_C"/>
</dbReference>
<dbReference type="CDD" id="cd00082">
    <property type="entry name" value="HisKA"/>
    <property type="match status" value="1"/>
</dbReference>
<dbReference type="PROSITE" id="PS50109">
    <property type="entry name" value="HIS_KIN"/>
    <property type="match status" value="1"/>
</dbReference>
<dbReference type="Pfam" id="PF13188">
    <property type="entry name" value="PAS_8"/>
    <property type="match status" value="1"/>
</dbReference>
<feature type="modified residue" description="4-aspartylphosphate" evidence="6">
    <location>
        <position position="1942"/>
    </location>
</feature>
<dbReference type="SMART" id="SM00091">
    <property type="entry name" value="PAS"/>
    <property type="match status" value="2"/>
</dbReference>
<dbReference type="InterPro" id="IPR036890">
    <property type="entry name" value="HATPase_C_sf"/>
</dbReference>
<feature type="domain" description="PAC" evidence="11">
    <location>
        <begin position="1139"/>
        <end position="1191"/>
    </location>
</feature>
<evidence type="ECO:0000256" key="4">
    <source>
        <dbReference type="ARBA" id="ARBA00022679"/>
    </source>
</evidence>
<dbReference type="OrthoDB" id="303614at2759"/>
<dbReference type="SMART" id="SM00388">
    <property type="entry name" value="HisKA"/>
    <property type="match status" value="1"/>
</dbReference>
<dbReference type="CDD" id="cd16922">
    <property type="entry name" value="HATPase_EvgS-ArcB-TorS-like"/>
    <property type="match status" value="1"/>
</dbReference>
<dbReference type="Gene3D" id="3.30.450.20">
    <property type="entry name" value="PAS domain"/>
    <property type="match status" value="2"/>
</dbReference>
<proteinExistence type="predicted"/>
<comment type="caution">
    <text evidence="12">The sequence shown here is derived from an EMBL/GenBank/DDBJ whole genome shotgun (WGS) entry which is preliminary data.</text>
</comment>
<dbReference type="Pfam" id="PF08447">
    <property type="entry name" value="PAS_3"/>
    <property type="match status" value="1"/>
</dbReference>
<feature type="region of interest" description="Disordered" evidence="7">
    <location>
        <begin position="488"/>
        <end position="514"/>
    </location>
</feature>
<feature type="compositionally biased region" description="Pro residues" evidence="7">
    <location>
        <begin position="406"/>
        <end position="416"/>
    </location>
</feature>
<feature type="domain" description="Histidine kinase" evidence="9">
    <location>
        <begin position="1372"/>
        <end position="1588"/>
    </location>
</feature>
<feature type="region of interest" description="Disordered" evidence="7">
    <location>
        <begin position="311"/>
        <end position="352"/>
    </location>
</feature>
<dbReference type="CDD" id="cd00130">
    <property type="entry name" value="PAS"/>
    <property type="match status" value="1"/>
</dbReference>
<organism evidence="12 13">
    <name type="scientific">Tuber borchii</name>
    <name type="common">White truffle</name>
    <dbReference type="NCBI Taxonomy" id="42251"/>
    <lineage>
        <taxon>Eukaryota</taxon>
        <taxon>Fungi</taxon>
        <taxon>Dikarya</taxon>
        <taxon>Ascomycota</taxon>
        <taxon>Pezizomycotina</taxon>
        <taxon>Pezizomycetes</taxon>
        <taxon>Pezizales</taxon>
        <taxon>Tuberaceae</taxon>
        <taxon>Tuber</taxon>
    </lineage>
</organism>
<dbReference type="Pfam" id="PF02518">
    <property type="entry name" value="HATPase_c"/>
    <property type="match status" value="1"/>
</dbReference>
<protein>
    <recommendedName>
        <fullName evidence="2">histidine kinase</fullName>
        <ecNumber evidence="2">2.7.13.3</ecNumber>
    </recommendedName>
</protein>
<evidence type="ECO:0000256" key="1">
    <source>
        <dbReference type="ARBA" id="ARBA00000085"/>
    </source>
</evidence>
<dbReference type="InterPro" id="IPR003594">
    <property type="entry name" value="HATPase_dom"/>
</dbReference>
<feature type="compositionally biased region" description="Polar residues" evidence="7">
    <location>
        <begin position="888"/>
        <end position="897"/>
    </location>
</feature>
<sequence>MSTPSSSSNTGLVGTGGTGSASGSGNSAEGVGGGGNGSGEGRGHGQGVHSIEGLKEVFFLLLSNPSPIFSLLLLLLAGCIVIRLFGILISRKAVMNTQTQTDRRKSRLYQATTVSPSSSPPGPPDAPEVASSAAATKGFRAGGDVVRPFSSAGAISAPRMRHPTDPTPTPSYPFPRMETSRTISSSTVSAAFSLNMSPGTGLQDRPIPSGTNTPASFAFQPPGTQPISPLENHDFPTPNMYELALLLHSEAGIDAFWSNIVKIATSCYKAERVTLTVPSDLTDLENTPWGQKATFNVAEDDRLSLTYMGDAGCVGDREESSPEEDDGAHGVPIPKEFGSQTQSENKSGWEGLGLKVENDDYLSEPLHIDMNPDEPFTPVTIGLAESHHDNARESDWLSETSSLSPLEPPQPPPLPPELERQRRKDMTASGGDGEELRGRVFQTLQPLNYEADALLDGAGVSRVLQRGKVVVLGREYRDIKTHLEGLEKRRKEAKGAEEAAAGMSKSPPSTAISGDQAKSFVSIPEVASTQGVEKLDLSAVNNGVQQIPSQPPTPLIFTGKGVRRKRKSGGGDYRGRNPAMQFYSAQQHLHHMQARSESPDRAHSYEEYEQALTSPWSQSPAPSPAPKQDPHENPFFTPPRVDEESFNPRVNSPVYSAQEQVNAIGFESAWTVIHIPLIHPSQSKSLNPSFSSTTSTNAPYGRNSLSQGMMPMPGDERLSRHETASHKKAPIAILSILSPVIPYPRNLIHSLSHFAPLAATAFSLAQSHANVVNQLTHFRHARPLKRKVDVESMLTNSFHYPTPASPDNFGGASVTSPSEMSSSLSKDSSSRVASPGWEGVMLGMATTHSGGSGSRSWNNSAASTPASPGMERQEGYFGPPPRGGKIFSRQSSGNVPTLPTLRATIPTADLKVRVEGGETASSSGTAKGKGQDESSHAAQRRRADMGVGPNKFPTRADLRKGTDPNKTPTQFLGGIAIEGTSPSVPPGSETAHQQYRRGRAAPRRKRSGLALGYSHTLLHSYGADYSATFQSLYPTTPFPGAPSARHSASSKSATPFQPLDEMPPPSNRLLRTIIDSIPVHVFTALPHTGETTWVNARMLAYRGSTVEGFMKGPWDALHPDDRDDYVRRWGIAVQKGEAFSHQVRIRRFDEVYRWFMTRAVPLRDSRGMIVHWFGTNMDIHDQRLAEVDAARQSEMAESESKYRSLANSSPQIVFAATANDGITYANTQWQGYSGQTLAQALRLGFMEHVHPADRHKCALPGLGETLVNGPSCLGNSFKMTAGAGNLGTPGSGKFEEEKPTFSTELRLKDKHGNYHWHLVRCVSVETNFGTGDGQWFGTCTDINDHKLLEQRLKEANDAAQKTMESKTRFLANMSHEIRTPLIGISGMVNFLLDTPLNGEQLDYCHTISQSSDGLLTVINDILDLSKVEAGMMRMNPEWFRINTLIEDANELLSAMAVAKDLELNFIVEDDVPPVVCGDRVRLRQVMLNVIGNAIKFTAKGEVFSRWSVIKDAQVGEGEVMLRFECHDTGPGFDRKDEELMFKPFSQIDGSSTRAHGGSGLGLVISRQLVELHGGSMTAKSEKGKGSTFICSSKFRLPRNPNDPSTTTQAVVTPSAITESPDQKPGILESTRLNDYQSDTPPGLKFSEGHSLVAPSSTSSNPPPTTSVRPGSVVRQTHSLPIPSPSDPASMRLSLPSVVQQKYTAYIPPQPRRRNSADYPGPTVDPELSRAVSPPMFSILIVSEQYYSRVAIAHHIKVTLPKDIPNQISPVSKFSECKDLIGGEDPVVFTHVVINLPEHLEIIELLTMLLNSSIHSQTTTLVLTNPTQRAAIMQGAADVCDRLGLRLQFIYKPIKPSRFGVIFDPANERDASMDRNRDSAQQVVESQKRVFSQMEKDVGNKGYRVLLVEDNRVNQKVLLRFLARVGLEVETASDGEECVEKCDLHMPRKDGFQATKEIRRWEHEHKAPRVPIVALSANVMSDVADRCIAAGFSRYVSKPVDFRELSSTIKDLLQDPQDGEFGHME</sequence>
<evidence type="ECO:0000256" key="7">
    <source>
        <dbReference type="SAM" id="MobiDB-lite"/>
    </source>
</evidence>
<dbReference type="STRING" id="42251.A0A2T6ZWW9"/>
<keyword evidence="5" id="KW-0418">Kinase</keyword>
<dbReference type="InterPro" id="IPR005467">
    <property type="entry name" value="His_kinase_dom"/>
</dbReference>
<dbReference type="EC" id="2.7.13.3" evidence="2"/>
<dbReference type="Gene3D" id="3.30.565.10">
    <property type="entry name" value="Histidine kinase-like ATPase, C-terminal domain"/>
    <property type="match status" value="1"/>
</dbReference>
<feature type="region of interest" description="Disordered" evidence="7">
    <location>
        <begin position="96"/>
        <end position="133"/>
    </location>
</feature>
<dbReference type="InterPro" id="IPR001610">
    <property type="entry name" value="PAC"/>
</dbReference>
<dbReference type="InterPro" id="IPR004358">
    <property type="entry name" value="Sig_transdc_His_kin-like_C"/>
</dbReference>
<dbReference type="InterPro" id="IPR000014">
    <property type="entry name" value="PAS"/>
</dbReference>
<keyword evidence="8" id="KW-1133">Transmembrane helix</keyword>
<feature type="compositionally biased region" description="Basic and acidic residues" evidence="7">
    <location>
        <begin position="488"/>
        <end position="497"/>
    </location>
</feature>
<dbReference type="GO" id="GO:0000155">
    <property type="term" value="F:phosphorelay sensor kinase activity"/>
    <property type="evidence" value="ECO:0007669"/>
    <property type="project" value="InterPro"/>
</dbReference>
<feature type="compositionally biased region" description="Polar residues" evidence="7">
    <location>
        <begin position="1046"/>
        <end position="1055"/>
    </location>
</feature>
<feature type="compositionally biased region" description="Low complexity" evidence="7">
    <location>
        <begin position="1"/>
        <end position="12"/>
    </location>
</feature>
<feature type="compositionally biased region" description="Low complexity" evidence="7">
    <location>
        <begin position="813"/>
        <end position="834"/>
    </location>
</feature>
<dbReference type="Gene3D" id="1.10.287.130">
    <property type="match status" value="1"/>
</dbReference>
<feature type="region of interest" description="Disordered" evidence="7">
    <location>
        <begin position="1593"/>
        <end position="1691"/>
    </location>
</feature>
<dbReference type="InterPro" id="IPR001789">
    <property type="entry name" value="Sig_transdc_resp-reg_receiver"/>
</dbReference>
<evidence type="ECO:0000313" key="12">
    <source>
        <dbReference type="EMBL" id="PUU79985.1"/>
    </source>
</evidence>
<dbReference type="PANTHER" id="PTHR43047:SF74">
    <property type="entry name" value="HISTIDINE KINASE-RELATED"/>
    <property type="match status" value="1"/>
</dbReference>
<gene>
    <name evidence="12" type="ORF">B9Z19DRAFT_1063855</name>
</gene>
<feature type="compositionally biased region" description="Basic and acidic residues" evidence="7">
    <location>
        <begin position="954"/>
        <end position="963"/>
    </location>
</feature>
<dbReference type="Pfam" id="PF00072">
    <property type="entry name" value="Response_reg"/>
    <property type="match status" value="1"/>
</dbReference>
<name>A0A2T6ZWW9_TUBBO</name>
<dbReference type="InterPro" id="IPR011006">
    <property type="entry name" value="CheY-like_superfamily"/>
</dbReference>
<keyword evidence="8" id="KW-0472">Membrane</keyword>
<feature type="compositionally biased region" description="Gly residues" evidence="7">
    <location>
        <begin position="13"/>
        <end position="22"/>
    </location>
</feature>
<dbReference type="GO" id="GO:0005886">
    <property type="term" value="C:plasma membrane"/>
    <property type="evidence" value="ECO:0007669"/>
    <property type="project" value="TreeGrafter"/>
</dbReference>
<evidence type="ECO:0000256" key="5">
    <source>
        <dbReference type="ARBA" id="ARBA00022777"/>
    </source>
</evidence>
<dbReference type="Pfam" id="PF00512">
    <property type="entry name" value="HisKA"/>
    <property type="match status" value="1"/>
</dbReference>
<dbReference type="SUPFAM" id="SSF55874">
    <property type="entry name" value="ATPase domain of HSP90 chaperone/DNA topoisomerase II/histidine kinase"/>
    <property type="match status" value="1"/>
</dbReference>
<dbReference type="PRINTS" id="PR00344">
    <property type="entry name" value="BCTRLSENSOR"/>
</dbReference>
<dbReference type="SMART" id="SM00448">
    <property type="entry name" value="REC"/>
    <property type="match status" value="1"/>
</dbReference>
<feature type="transmembrane region" description="Helical" evidence="8">
    <location>
        <begin position="68"/>
        <end position="89"/>
    </location>
</feature>
<feature type="region of interest" description="Disordered" evidence="7">
    <location>
        <begin position="389"/>
        <end position="437"/>
    </location>
</feature>
<feature type="compositionally biased region" description="Polar residues" evidence="7">
    <location>
        <begin position="1630"/>
        <end position="1639"/>
    </location>
</feature>
<comment type="catalytic activity">
    <reaction evidence="1">
        <text>ATP + protein L-histidine = ADP + protein N-phospho-L-histidine.</text>
        <dbReference type="EC" id="2.7.13.3"/>
    </reaction>
</comment>
<feature type="compositionally biased region" description="Polar residues" evidence="7">
    <location>
        <begin position="1601"/>
        <end position="1619"/>
    </location>
</feature>
<dbReference type="FunFam" id="3.30.565.10:FF:000010">
    <property type="entry name" value="Sensor histidine kinase RcsC"/>
    <property type="match status" value="1"/>
</dbReference>
<dbReference type="GO" id="GO:0009927">
    <property type="term" value="F:histidine phosphotransfer kinase activity"/>
    <property type="evidence" value="ECO:0007669"/>
    <property type="project" value="TreeGrafter"/>
</dbReference>
<feature type="region of interest" description="Disordered" evidence="7">
    <location>
        <begin position="544"/>
        <end position="645"/>
    </location>
</feature>
<feature type="compositionally biased region" description="Basic residues" evidence="7">
    <location>
        <begin position="994"/>
        <end position="1005"/>
    </location>
</feature>
<dbReference type="PROSITE" id="PS50113">
    <property type="entry name" value="PAC"/>
    <property type="match status" value="1"/>
</dbReference>
<feature type="region of interest" description="Disordered" evidence="7">
    <location>
        <begin position="1706"/>
        <end position="1726"/>
    </location>
</feature>
<evidence type="ECO:0000259" key="11">
    <source>
        <dbReference type="PROSITE" id="PS50113"/>
    </source>
</evidence>
<evidence type="ECO:0000256" key="8">
    <source>
        <dbReference type="SAM" id="Phobius"/>
    </source>
</evidence>
<keyword evidence="8" id="KW-0812">Transmembrane</keyword>
<dbReference type="CDD" id="cd17546">
    <property type="entry name" value="REC_hyHK_CKI1_RcsC-like"/>
    <property type="match status" value="1"/>
</dbReference>
<dbReference type="SMART" id="SM00086">
    <property type="entry name" value="PAC"/>
    <property type="match status" value="2"/>
</dbReference>
<feature type="region of interest" description="Disordered" evidence="7">
    <location>
        <begin position="800"/>
        <end position="1005"/>
    </location>
</feature>
<feature type="compositionally biased region" description="Gly residues" evidence="7">
    <location>
        <begin position="30"/>
        <end position="46"/>
    </location>
</feature>
<dbReference type="InterPro" id="IPR003661">
    <property type="entry name" value="HisK_dim/P_dom"/>
</dbReference>
<feature type="compositionally biased region" description="Low complexity" evidence="7">
    <location>
        <begin position="854"/>
        <end position="863"/>
    </location>
</feature>
<dbReference type="PROSITE" id="PS50110">
    <property type="entry name" value="RESPONSE_REGULATORY"/>
    <property type="match status" value="1"/>
</dbReference>
<evidence type="ECO:0000259" key="10">
    <source>
        <dbReference type="PROSITE" id="PS50110"/>
    </source>
</evidence>
<feature type="region of interest" description="Disordered" evidence="7">
    <location>
        <begin position="1"/>
        <end position="47"/>
    </location>
</feature>
<feature type="domain" description="Response regulatory" evidence="10">
    <location>
        <begin position="1903"/>
        <end position="2012"/>
    </location>
</feature>
<evidence type="ECO:0000256" key="2">
    <source>
        <dbReference type="ARBA" id="ARBA00012438"/>
    </source>
</evidence>
<reference evidence="12 13" key="1">
    <citation type="submission" date="2017-04" db="EMBL/GenBank/DDBJ databases">
        <title>Draft genome sequence of Tuber borchii Vittad., a whitish edible truffle.</title>
        <authorList>
            <consortium name="DOE Joint Genome Institute"/>
            <person name="Murat C."/>
            <person name="Kuo A."/>
            <person name="Barry K.W."/>
            <person name="Clum A."/>
            <person name="Dockter R.B."/>
            <person name="Fauchery L."/>
            <person name="Iotti M."/>
            <person name="Kohler A."/>
            <person name="Labutti K."/>
            <person name="Lindquist E.A."/>
            <person name="Lipzen A."/>
            <person name="Ohm R.A."/>
            <person name="Wang M."/>
            <person name="Grigoriev I.V."/>
            <person name="Zambonelli A."/>
            <person name="Martin F.M."/>
        </authorList>
    </citation>
    <scope>NUCLEOTIDE SEQUENCE [LARGE SCALE GENOMIC DNA]</scope>
    <source>
        <strain evidence="12 13">Tbo3840</strain>
    </source>
</reference>
<dbReference type="SUPFAM" id="SSF47384">
    <property type="entry name" value="Homodimeric domain of signal transducing histidine kinase"/>
    <property type="match status" value="1"/>
</dbReference>
<dbReference type="EMBL" id="NESQ01000077">
    <property type="protein sequence ID" value="PUU79985.1"/>
    <property type="molecule type" value="Genomic_DNA"/>
</dbReference>
<dbReference type="Proteomes" id="UP000244722">
    <property type="component" value="Unassembled WGS sequence"/>
</dbReference>
<feature type="compositionally biased region" description="Basic and acidic residues" evidence="7">
    <location>
        <begin position="417"/>
        <end position="426"/>
    </location>
</feature>
<dbReference type="InterPro" id="IPR013655">
    <property type="entry name" value="PAS_fold_3"/>
</dbReference>
<dbReference type="SUPFAM" id="SSF55785">
    <property type="entry name" value="PYP-like sensor domain (PAS domain)"/>
    <property type="match status" value="2"/>
</dbReference>
<feature type="compositionally biased region" description="Basic and acidic residues" evidence="7">
    <location>
        <begin position="597"/>
        <end position="606"/>
    </location>
</feature>
<keyword evidence="3 6" id="KW-0597">Phosphoprotein</keyword>
<keyword evidence="4" id="KW-0808">Transferase</keyword>
<dbReference type="InterPro" id="IPR035965">
    <property type="entry name" value="PAS-like_dom_sf"/>
</dbReference>
<dbReference type="SUPFAM" id="SSF52172">
    <property type="entry name" value="CheY-like"/>
    <property type="match status" value="1"/>
</dbReference>
<evidence type="ECO:0000256" key="6">
    <source>
        <dbReference type="PROSITE-ProRule" id="PRU00169"/>
    </source>
</evidence>
<evidence type="ECO:0000313" key="13">
    <source>
        <dbReference type="Proteomes" id="UP000244722"/>
    </source>
</evidence>
<keyword evidence="13" id="KW-1185">Reference proteome</keyword>
<feature type="region of interest" description="Disordered" evidence="7">
    <location>
        <begin position="156"/>
        <end position="176"/>
    </location>
</feature>
<dbReference type="InterPro" id="IPR036097">
    <property type="entry name" value="HisK_dim/P_sf"/>
</dbReference>
<accession>A0A2T6ZWW9</accession>
<dbReference type="PANTHER" id="PTHR43047">
    <property type="entry name" value="TWO-COMPONENT HISTIDINE PROTEIN KINASE"/>
    <property type="match status" value="1"/>
</dbReference>